<proteinExistence type="predicted"/>
<organism evidence="1">
    <name type="scientific">Ostreococcus tauri</name>
    <name type="common">Marine green alga</name>
    <dbReference type="NCBI Taxonomy" id="70448"/>
    <lineage>
        <taxon>Eukaryota</taxon>
        <taxon>Viridiplantae</taxon>
        <taxon>Chlorophyta</taxon>
        <taxon>Mamiellophyceae</taxon>
        <taxon>Mamiellales</taxon>
        <taxon>Bathycoccaceae</taxon>
        <taxon>Ostreococcus</taxon>
    </lineage>
</organism>
<dbReference type="Proteomes" id="UP000195557">
    <property type="component" value="Unassembled WGS sequence"/>
</dbReference>
<dbReference type="EMBL" id="KZ155788">
    <property type="protein sequence ID" value="OUS45606.1"/>
    <property type="molecule type" value="Genomic_DNA"/>
</dbReference>
<evidence type="ECO:0000313" key="1">
    <source>
        <dbReference type="EMBL" id="OUS45606.1"/>
    </source>
</evidence>
<gene>
    <name evidence="1" type="ORF">BE221DRAFT_169661</name>
</gene>
<reference evidence="1" key="1">
    <citation type="submission" date="2017-04" db="EMBL/GenBank/DDBJ databases">
        <title>Population genomics of picophytoplankton unveils novel chromosome hypervariability.</title>
        <authorList>
            <consortium name="DOE Joint Genome Institute"/>
            <person name="Blanc-Mathieu R."/>
            <person name="Krasovec M."/>
            <person name="Hebrard M."/>
            <person name="Yau S."/>
            <person name="Desgranges E."/>
            <person name="Martin J."/>
            <person name="Schackwitz W."/>
            <person name="Kuo A."/>
            <person name="Salin G."/>
            <person name="Donnadieu C."/>
            <person name="Desdevises Y."/>
            <person name="Sanchez-Ferandin S."/>
            <person name="Moreau H."/>
            <person name="Rivals E."/>
            <person name="Grigoriev I.V."/>
            <person name="Grimsley N."/>
            <person name="Eyre-Walker A."/>
            <person name="Piganeau G."/>
        </authorList>
    </citation>
    <scope>NUCLEOTIDE SEQUENCE [LARGE SCALE GENOMIC DNA]</scope>
    <source>
        <strain evidence="1">RCC 1115</strain>
    </source>
</reference>
<protein>
    <submittedName>
        <fullName evidence="1">Uncharacterized protein</fullName>
    </submittedName>
</protein>
<name>A0A1Y5I800_OSTTA</name>
<dbReference type="AlphaFoldDB" id="A0A1Y5I800"/>
<accession>A0A1Y5I800</accession>
<sequence length="70" mass="7537">MLIARLCLPCVCAHRSSSRASPSSCSTPSPAAPLIGIATRFDIPITPSPSILLFLDMLWDISLCVFKLCM</sequence>